<reference evidence="2 3" key="1">
    <citation type="journal article" date="2021" name="Sci. Rep.">
        <title>The genome of the diatom Chaetoceros tenuissimus carries an ancient integrated fragment of an extant virus.</title>
        <authorList>
            <person name="Hongo Y."/>
            <person name="Kimura K."/>
            <person name="Takaki Y."/>
            <person name="Yoshida Y."/>
            <person name="Baba S."/>
            <person name="Kobayashi G."/>
            <person name="Nagasaki K."/>
            <person name="Hano T."/>
            <person name="Tomaru Y."/>
        </authorList>
    </citation>
    <scope>NUCLEOTIDE SEQUENCE [LARGE SCALE GENOMIC DNA]</scope>
    <source>
        <strain evidence="2 3">NIES-3715</strain>
    </source>
</reference>
<name>A0AAD3CY36_9STRA</name>
<evidence type="ECO:0000256" key="1">
    <source>
        <dbReference type="SAM" id="Phobius"/>
    </source>
</evidence>
<feature type="transmembrane region" description="Helical" evidence="1">
    <location>
        <begin position="161"/>
        <end position="184"/>
    </location>
</feature>
<keyword evidence="1" id="KW-1133">Transmembrane helix</keyword>
<protein>
    <submittedName>
        <fullName evidence="2">Uncharacterized protein</fullName>
    </submittedName>
</protein>
<dbReference type="EMBL" id="BLLK01000047">
    <property type="protein sequence ID" value="GFH54311.1"/>
    <property type="molecule type" value="Genomic_DNA"/>
</dbReference>
<evidence type="ECO:0000313" key="2">
    <source>
        <dbReference type="EMBL" id="GFH54311.1"/>
    </source>
</evidence>
<comment type="caution">
    <text evidence="2">The sequence shown here is derived from an EMBL/GenBank/DDBJ whole genome shotgun (WGS) entry which is preliminary data.</text>
</comment>
<keyword evidence="1" id="KW-0472">Membrane</keyword>
<sequence length="348" mass="38654">MPEKANTSSSIPITGKGSSSLGDILESNSIDRLIPSSTNKIESISDSKLFLKLIDPVRNFCKFQCNPNQPGCLPSSPSILSVISDRINLYALQLQLPPIDTEGDGSSMMTPTVDADGNIEDVSFLPKINILDFEIAQKTLQEVNEVLAGSINTFLRGNVPILLVGACLGAAISAGVAMGMFGMLQYLSTSFDSSVHDQSSKQKSLLRRMHSSIKNVLRPFFFKNEIQHHYLQKHDEVAKDTSNTIQSKIKVMKVQPRQIHSNSCEEEVRDCFDAITLNLGKQLLTWTHVYRITLYHTLQNSAIGKDLAYQKLLKEYPVRKDLVTTIVQVSKLEKENINVEIEAIVCIE</sequence>
<organism evidence="2 3">
    <name type="scientific">Chaetoceros tenuissimus</name>
    <dbReference type="NCBI Taxonomy" id="426638"/>
    <lineage>
        <taxon>Eukaryota</taxon>
        <taxon>Sar</taxon>
        <taxon>Stramenopiles</taxon>
        <taxon>Ochrophyta</taxon>
        <taxon>Bacillariophyta</taxon>
        <taxon>Coscinodiscophyceae</taxon>
        <taxon>Chaetocerotophycidae</taxon>
        <taxon>Chaetocerotales</taxon>
        <taxon>Chaetocerotaceae</taxon>
        <taxon>Chaetoceros</taxon>
    </lineage>
</organism>
<accession>A0AAD3CY36</accession>
<dbReference type="CDD" id="cd00448">
    <property type="entry name" value="YjgF_YER057c_UK114_family"/>
    <property type="match status" value="1"/>
</dbReference>
<keyword evidence="3" id="KW-1185">Reference proteome</keyword>
<keyword evidence="1" id="KW-0812">Transmembrane</keyword>
<dbReference type="Gene3D" id="3.30.1330.40">
    <property type="entry name" value="RutC-like"/>
    <property type="match status" value="1"/>
</dbReference>
<gene>
    <name evidence="2" type="ORF">CTEN210_10787</name>
</gene>
<dbReference type="InterPro" id="IPR035959">
    <property type="entry name" value="RutC-like_sf"/>
</dbReference>
<proteinExistence type="predicted"/>
<dbReference type="AlphaFoldDB" id="A0AAD3CY36"/>
<evidence type="ECO:0000313" key="3">
    <source>
        <dbReference type="Proteomes" id="UP001054902"/>
    </source>
</evidence>
<dbReference type="SUPFAM" id="SSF55298">
    <property type="entry name" value="YjgF-like"/>
    <property type="match status" value="1"/>
</dbReference>
<dbReference type="Proteomes" id="UP001054902">
    <property type="component" value="Unassembled WGS sequence"/>
</dbReference>